<protein>
    <recommendedName>
        <fullName evidence="3">Asparagine synthetase domain-containing protein</fullName>
    </recommendedName>
</protein>
<name>A0A852SH11_9MICO</name>
<evidence type="ECO:0000313" key="1">
    <source>
        <dbReference type="EMBL" id="NYD68874.1"/>
    </source>
</evidence>
<dbReference type="SUPFAM" id="SSF52402">
    <property type="entry name" value="Adenine nucleotide alpha hydrolases-like"/>
    <property type="match status" value="1"/>
</dbReference>
<dbReference type="Proteomes" id="UP000549913">
    <property type="component" value="Unassembled WGS sequence"/>
</dbReference>
<proteinExistence type="predicted"/>
<dbReference type="EMBL" id="JACCBM010000001">
    <property type="protein sequence ID" value="NYD68874.1"/>
    <property type="molecule type" value="Genomic_DNA"/>
</dbReference>
<evidence type="ECO:0008006" key="3">
    <source>
        <dbReference type="Google" id="ProtNLM"/>
    </source>
</evidence>
<keyword evidence="2" id="KW-1185">Reference proteome</keyword>
<sequence length="490" mass="55007">MHSTARPPMHDQFIITRVPRPMPEGFVTTQHFGWRCGVSPSLPVTEVRRGEIAVGWILGWVILEDGRFAHETGSFEISEPAPGDPDGVEETLYALAGRWACFLVVAGGLRVYVDPSASLGVVFSEEESVIASTTSIVNWGRDDSFGEGRYSRRVLKKNQFFPSGATSDPAIGRVLPDHRLDTSTWAVDRHWPAAPLARFTKQSEVDAATTEIATSTSAVMAALTSHTTTILPLTSGRDSRIIMSAVRDRLANCEFVTFEYHDFRKADTAYARAVVGRYGLRHRLLTIPTPDDDDRRTYLEAIGYDANEGKARDFYLAAGELPSDRGWVTGYVGEVGRGYFWRETDSDAIPATDDLLERMRLDHTPENTQAVEQWLETAVFADVPQMLDLLYQEQRQGAWASTQLYGAAPFVFSIIPLNTRRNIENMLRLPIAYVKSGQMPRDIARVGWPDLAELPYDRQPGWQGRLEYAAFILRRDGGRLFRRITRTKSR</sequence>
<dbReference type="RefSeq" id="WP_179546308.1">
    <property type="nucleotide sequence ID" value="NZ_BSEW01000001.1"/>
</dbReference>
<dbReference type="InterPro" id="IPR014729">
    <property type="entry name" value="Rossmann-like_a/b/a_fold"/>
</dbReference>
<dbReference type="Gene3D" id="3.40.50.620">
    <property type="entry name" value="HUPs"/>
    <property type="match status" value="1"/>
</dbReference>
<comment type="caution">
    <text evidence="1">The sequence shown here is derived from an EMBL/GenBank/DDBJ whole genome shotgun (WGS) entry which is preliminary data.</text>
</comment>
<reference evidence="1 2" key="1">
    <citation type="submission" date="2020-07" db="EMBL/GenBank/DDBJ databases">
        <title>Sequencing the genomes of 1000 actinobacteria strains.</title>
        <authorList>
            <person name="Klenk H.-P."/>
        </authorList>
    </citation>
    <scope>NUCLEOTIDE SEQUENCE [LARGE SCALE GENOMIC DNA]</scope>
    <source>
        <strain evidence="1 2">DSM 26474</strain>
    </source>
</reference>
<dbReference type="AlphaFoldDB" id="A0A852SH11"/>
<accession>A0A852SH11</accession>
<evidence type="ECO:0000313" key="2">
    <source>
        <dbReference type="Proteomes" id="UP000549913"/>
    </source>
</evidence>
<gene>
    <name evidence="1" type="ORF">BJ984_000032</name>
</gene>
<organism evidence="1 2">
    <name type="scientific">Herbiconiux flava</name>
    <dbReference type="NCBI Taxonomy" id="881268"/>
    <lineage>
        <taxon>Bacteria</taxon>
        <taxon>Bacillati</taxon>
        <taxon>Actinomycetota</taxon>
        <taxon>Actinomycetes</taxon>
        <taxon>Micrococcales</taxon>
        <taxon>Microbacteriaceae</taxon>
        <taxon>Herbiconiux</taxon>
    </lineage>
</organism>